<dbReference type="AlphaFoldDB" id="A0A9E5T2T7"/>
<sequence length="325" mass="36865">MSEEFPVIKVAVLATDNVYGGNLMTCRDILYGIKWRAERLPGPKLDFELISINGADVVTYSGATISCDGEMDDRAWDVIILPHLWMGINELAELHRQIGPWLEPYLRNRKLVLSMGCGVYWVAAAGYLNGSEATTYWRQHDDFAQLFPEVSWQKDKAITESDNIYCAAGGNSMGDLMLNLAIRLFGESVARGISRDILFDIRRSYDFAPLRMGSQRSHGDRLIEQVQAWLESRYSEEVRLADVAKNHGMSLRNFARRFSSATGEKPLAYLQRVRLEAARDLLVHSDKSIKHISLDVGYSDSSYFCRLFRTQIGQTPAAYRKQFSD</sequence>
<dbReference type="InterPro" id="IPR009057">
    <property type="entry name" value="Homeodomain-like_sf"/>
</dbReference>
<evidence type="ECO:0000256" key="3">
    <source>
        <dbReference type="ARBA" id="ARBA00023163"/>
    </source>
</evidence>
<dbReference type="GO" id="GO:0003700">
    <property type="term" value="F:DNA-binding transcription factor activity"/>
    <property type="evidence" value="ECO:0007669"/>
    <property type="project" value="InterPro"/>
</dbReference>
<comment type="caution">
    <text evidence="5">The sequence shown here is derived from an EMBL/GenBank/DDBJ whole genome shotgun (WGS) entry which is preliminary data.</text>
</comment>
<dbReference type="PRINTS" id="PR00032">
    <property type="entry name" value="HTHARAC"/>
</dbReference>
<organism evidence="5 6">
    <name type="scientific">Pseudomaricurvus hydrocarbonicus</name>
    <dbReference type="NCBI Taxonomy" id="1470433"/>
    <lineage>
        <taxon>Bacteria</taxon>
        <taxon>Pseudomonadati</taxon>
        <taxon>Pseudomonadota</taxon>
        <taxon>Gammaproteobacteria</taxon>
        <taxon>Cellvibrionales</taxon>
        <taxon>Cellvibrionaceae</taxon>
        <taxon>Pseudomaricurvus</taxon>
    </lineage>
</organism>
<evidence type="ECO:0000313" key="6">
    <source>
        <dbReference type="Proteomes" id="UP000787472"/>
    </source>
</evidence>
<evidence type="ECO:0000256" key="1">
    <source>
        <dbReference type="ARBA" id="ARBA00023015"/>
    </source>
</evidence>
<proteinExistence type="predicted"/>
<dbReference type="PANTHER" id="PTHR43280">
    <property type="entry name" value="ARAC-FAMILY TRANSCRIPTIONAL REGULATOR"/>
    <property type="match status" value="1"/>
</dbReference>
<keyword evidence="3" id="KW-0804">Transcription</keyword>
<accession>A0A9E5T2T7</accession>
<keyword evidence="6" id="KW-1185">Reference proteome</keyword>
<name>A0A9E5T2T7_9GAMM</name>
<gene>
    <name evidence="5" type="ORF">G8770_21640</name>
</gene>
<dbReference type="RefSeq" id="WP_167191899.1">
    <property type="nucleotide sequence ID" value="NZ_JAAONZ010000025.1"/>
</dbReference>
<dbReference type="Gene3D" id="3.40.50.880">
    <property type="match status" value="1"/>
</dbReference>
<dbReference type="InterPro" id="IPR020449">
    <property type="entry name" value="Tscrpt_reg_AraC-type_HTH"/>
</dbReference>
<dbReference type="PROSITE" id="PS01124">
    <property type="entry name" value="HTH_ARAC_FAMILY_2"/>
    <property type="match status" value="1"/>
</dbReference>
<keyword evidence="1" id="KW-0805">Transcription regulation</keyword>
<dbReference type="EMBL" id="JAAONZ010000025">
    <property type="protein sequence ID" value="NHO68161.1"/>
    <property type="molecule type" value="Genomic_DNA"/>
</dbReference>
<dbReference type="InterPro" id="IPR018060">
    <property type="entry name" value="HTH_AraC"/>
</dbReference>
<evidence type="ECO:0000259" key="4">
    <source>
        <dbReference type="PROSITE" id="PS01124"/>
    </source>
</evidence>
<evidence type="ECO:0000313" key="5">
    <source>
        <dbReference type="EMBL" id="NHO68161.1"/>
    </source>
</evidence>
<reference evidence="5" key="1">
    <citation type="submission" date="2020-03" db="EMBL/GenBank/DDBJ databases">
        <authorList>
            <person name="Guo F."/>
        </authorList>
    </citation>
    <scope>NUCLEOTIDE SEQUENCE</scope>
    <source>
        <strain evidence="5">JCM 30134</strain>
    </source>
</reference>
<dbReference type="SMART" id="SM00342">
    <property type="entry name" value="HTH_ARAC"/>
    <property type="match status" value="1"/>
</dbReference>
<keyword evidence="2" id="KW-0238">DNA-binding</keyword>
<dbReference type="SUPFAM" id="SSF46689">
    <property type="entry name" value="Homeodomain-like"/>
    <property type="match status" value="2"/>
</dbReference>
<dbReference type="Pfam" id="PF12833">
    <property type="entry name" value="HTH_18"/>
    <property type="match status" value="1"/>
</dbReference>
<dbReference type="InterPro" id="IPR029062">
    <property type="entry name" value="Class_I_gatase-like"/>
</dbReference>
<feature type="domain" description="HTH araC/xylS-type" evidence="4">
    <location>
        <begin position="224"/>
        <end position="322"/>
    </location>
</feature>
<dbReference type="Gene3D" id="1.10.10.60">
    <property type="entry name" value="Homeodomain-like"/>
    <property type="match status" value="2"/>
</dbReference>
<dbReference type="PANTHER" id="PTHR43280:SF28">
    <property type="entry name" value="HTH-TYPE TRANSCRIPTIONAL ACTIVATOR RHAS"/>
    <property type="match status" value="1"/>
</dbReference>
<evidence type="ECO:0000256" key="2">
    <source>
        <dbReference type="ARBA" id="ARBA00023125"/>
    </source>
</evidence>
<dbReference type="GO" id="GO:0043565">
    <property type="term" value="F:sequence-specific DNA binding"/>
    <property type="evidence" value="ECO:0007669"/>
    <property type="project" value="InterPro"/>
</dbReference>
<protein>
    <submittedName>
        <fullName evidence="5">Helix-turn-helix domain-containing protein</fullName>
    </submittedName>
</protein>
<dbReference type="Proteomes" id="UP000787472">
    <property type="component" value="Unassembled WGS sequence"/>
</dbReference>
<dbReference type="SUPFAM" id="SSF52317">
    <property type="entry name" value="Class I glutamine amidotransferase-like"/>
    <property type="match status" value="1"/>
</dbReference>